<gene>
    <name evidence="3" type="ORF">FUA24_20935</name>
</gene>
<dbReference type="PROSITE" id="PS50825">
    <property type="entry name" value="HYR"/>
    <property type="match status" value="1"/>
</dbReference>
<accession>A0A5D0HRK3</accession>
<evidence type="ECO:0000256" key="1">
    <source>
        <dbReference type="ARBA" id="ARBA00022737"/>
    </source>
</evidence>
<protein>
    <submittedName>
        <fullName evidence="3">HYR domain-containing protein</fullName>
    </submittedName>
</protein>
<reference evidence="3 4" key="1">
    <citation type="submission" date="2019-08" db="EMBL/GenBank/DDBJ databases">
        <title>Seonamhaeicola sediminis sp. nov., isolated from marine sediment.</title>
        <authorList>
            <person name="Cao W.R."/>
        </authorList>
    </citation>
    <scope>NUCLEOTIDE SEQUENCE [LARGE SCALE GENOMIC DNA]</scope>
    <source>
        <strain evidence="3 4">B011</strain>
    </source>
</reference>
<proteinExistence type="predicted"/>
<dbReference type="OrthoDB" id="599464at2"/>
<keyword evidence="4" id="KW-1185">Reference proteome</keyword>
<dbReference type="Pfam" id="PF02494">
    <property type="entry name" value="HYR"/>
    <property type="match status" value="1"/>
</dbReference>
<feature type="domain" description="HYR" evidence="2">
    <location>
        <begin position="676"/>
        <end position="766"/>
    </location>
</feature>
<feature type="non-terminal residue" evidence="3">
    <location>
        <position position="790"/>
    </location>
</feature>
<keyword evidence="1" id="KW-0677">Repeat</keyword>
<evidence type="ECO:0000313" key="3">
    <source>
        <dbReference type="EMBL" id="TYA72012.1"/>
    </source>
</evidence>
<evidence type="ECO:0000259" key="2">
    <source>
        <dbReference type="PROSITE" id="PS50825"/>
    </source>
</evidence>
<dbReference type="EMBL" id="VSDQ01000718">
    <property type="protein sequence ID" value="TYA72012.1"/>
    <property type="molecule type" value="Genomic_DNA"/>
</dbReference>
<evidence type="ECO:0000313" key="4">
    <source>
        <dbReference type="Proteomes" id="UP000323930"/>
    </source>
</evidence>
<dbReference type="RefSeq" id="WP_148544999.1">
    <property type="nucleotide sequence ID" value="NZ_VSDQ01000718.1"/>
</dbReference>
<organism evidence="3 4">
    <name type="scientific">Seonamhaeicola marinus</name>
    <dbReference type="NCBI Taxonomy" id="1912246"/>
    <lineage>
        <taxon>Bacteria</taxon>
        <taxon>Pseudomonadati</taxon>
        <taxon>Bacteroidota</taxon>
        <taxon>Flavobacteriia</taxon>
        <taxon>Flavobacteriales</taxon>
        <taxon>Flavobacteriaceae</taxon>
    </lineage>
</organism>
<sequence>MKKLYQITTCSKKHLIKLMLFVFLVISSLNSISAQVRVPFSPRASELTPTVTTYSVKGDFAMMGNTNLTLLNYSDNTPNTNNMIYVDIDGDSNTFNSSSAELNFSTENGAIPSCSNVVFAGIYWFGKADTGADANLDGDNDPNTFNVTKNGVTKSLDKRKILLKGPVNTTYQVVDANTSLTGAELYFPEDIDINLYTAYADVTQFVRTNGVGEYFVADMALTEGSQTPDGLSGGWGMVVVYENPQLDWRDITVFDGHAFVSGNNGTETFSFNASGFTASLNGPVNVKLGVMAGEGEPNFVSDFLEIEIQNTGTYQSLENTINGATNNFFTSSIETGGNSRTPNLVNNTGVDILTIDIPNAGNSIIANGQTSTSFRYGSGSDGFAIFNLVFAVDAFVPDPEIVIANTSINGAPPGPTNNNLEPGENADFEIAIRNTGTEEINNAELTIPLPVSIDPNNVTITSSVNPPLTTTNVPVYDPNEGVNGSIVWDLGTLPIPADPNTVLANLGFKITVTTDCTVLGDTNFQPTVAISGTLKGEGAISGEEFETELIQGYETTGVCTGAPIPAPIIIGIDYVDYVNEAPIITAPTPLELEGCDETSITAINARYPYSASTSSDIKDTYVTTGYTASDNGTIESITYIDVITSNTPTLIEITRTYSATDDCGNTSSVQQIIQIRDTTNPTITCPSNVTAGTSDDGNGNCSTTVNLGSPVTGDNCTVASVIAQVNSNTIDPATFEFGLGNTTVVWIVEDSAGNTASCEQTVTVNDDETPTSPVLPDLTGQCSVTATAPT</sequence>
<name>A0A5D0HRK3_9FLAO</name>
<dbReference type="Proteomes" id="UP000323930">
    <property type="component" value="Unassembled WGS sequence"/>
</dbReference>
<comment type="caution">
    <text evidence="3">The sequence shown here is derived from an EMBL/GenBank/DDBJ whole genome shotgun (WGS) entry which is preliminary data.</text>
</comment>
<dbReference type="InterPro" id="IPR003410">
    <property type="entry name" value="HYR_dom"/>
</dbReference>
<dbReference type="AlphaFoldDB" id="A0A5D0HRK3"/>